<dbReference type="InterPro" id="IPR039421">
    <property type="entry name" value="Type_1_exporter"/>
</dbReference>
<evidence type="ECO:0000256" key="8">
    <source>
        <dbReference type="ARBA" id="ARBA00022840"/>
    </source>
</evidence>
<evidence type="ECO:0000256" key="2">
    <source>
        <dbReference type="ARBA" id="ARBA00007577"/>
    </source>
</evidence>
<evidence type="ECO:0000256" key="11">
    <source>
        <dbReference type="ARBA" id="ARBA00023180"/>
    </source>
</evidence>
<dbReference type="InterPro" id="IPR011527">
    <property type="entry name" value="ABC1_TM_dom"/>
</dbReference>
<keyword evidence="6" id="KW-0677">Repeat</keyword>
<dbReference type="FunFam" id="3.40.50.300:FF:000251">
    <property type="entry name" value="ABC transporter B family member 19"/>
    <property type="match status" value="1"/>
</dbReference>
<comment type="caution">
    <text evidence="16">The sequence shown here is derived from an EMBL/GenBank/DDBJ whole genome shotgun (WGS) entry which is preliminary data.</text>
</comment>
<feature type="transmembrane region" description="Helical" evidence="13">
    <location>
        <begin position="101"/>
        <end position="125"/>
    </location>
</feature>
<dbReference type="GO" id="GO:0010329">
    <property type="term" value="F:auxin efflux transmembrane transporter activity"/>
    <property type="evidence" value="ECO:0007669"/>
    <property type="project" value="UniProtKB-ARBA"/>
</dbReference>
<comment type="similarity">
    <text evidence="2">Belongs to the ABC transporter superfamily. ABCB family. Multidrug resistance exporter (TC 3.A.1.201) subfamily.</text>
</comment>
<dbReference type="InterPro" id="IPR027417">
    <property type="entry name" value="P-loop_NTPase"/>
</dbReference>
<keyword evidence="7" id="KW-0547">Nucleotide-binding</keyword>
<protein>
    <submittedName>
        <fullName evidence="16">Uncharacterized protein</fullName>
    </submittedName>
</protein>
<dbReference type="Gene3D" id="1.20.1560.10">
    <property type="entry name" value="ABC transporter type 1, transmembrane domain"/>
    <property type="match status" value="1"/>
</dbReference>
<feature type="region of interest" description="Disordered" evidence="12">
    <location>
        <begin position="689"/>
        <end position="715"/>
    </location>
</feature>
<feature type="domain" description="ABC transmembrane type-1" evidence="15">
    <location>
        <begin position="105"/>
        <end position="393"/>
    </location>
</feature>
<evidence type="ECO:0000256" key="7">
    <source>
        <dbReference type="ARBA" id="ARBA00022741"/>
    </source>
</evidence>
<evidence type="ECO:0000256" key="5">
    <source>
        <dbReference type="ARBA" id="ARBA00022692"/>
    </source>
</evidence>
<dbReference type="PANTHER" id="PTHR43394:SF11">
    <property type="entry name" value="ATP-BINDING CASSETTE TRANSPORTER"/>
    <property type="match status" value="1"/>
</dbReference>
<dbReference type="FunFam" id="1.20.1560.10:FF:000009">
    <property type="entry name" value="ABC transporter B family member 1"/>
    <property type="match status" value="1"/>
</dbReference>
<sequence>MVPMSKVLEDVPESSAEEEKQTQQSPLRDEQRKHADKKKKSKKCKDSAIELNAKTSSPKPSKGGQPEDSKESDEKKNKKEKEDQMSVSIFMLFSFADGLDYILIFLGVLGSIAHGASLPVFFLYFGNLVNGFGAYQNNPMKMAAEVSQYSLYFVYVGIAVFISSWAEVACWMHSGERQAIKMRVRYLEAILRQDIGYFDTDAETGMLLDSVANDTLLVQDAISEKMGNFIQHLATFLGGFAVGFASVWRLCLVTLAVIPVIAFAGGLYAYTLTRLTSKSQKAYGEAGSIAEQAIAQVRTVYAFLGENKAINSYSETLEETLELGYKGGFAKGCGMGVSYVLLFCTWALIVWYAGVLVRRGETNGGKSLTAIFSVIIGGMSLGQAASNLAPFGKGKAAGYKIIEMINKESHMDRHEKNDGKRLAEVKGDIELCNVVFSYPSRPEAIIFQDFSLKIPSGRSVAIVGSSGSGKSTVVSLIERFYDPISGEVLLDGVDIRSLQLKWLREQIGLVNQEPALFGTSIIQNIMYGKDEATQEDVEHAAKAANAHAFISQLPDGYDTQVGERGVQLSGGQKQRVAIARAMLKDPKILLLDEATSALDAASESIVQEALDRLMVGRTTVVVAHRLSTIRNVDTIAVVQDGVIVEMGNHEELMSKGTAGAYFALVRLQEMALASDGTILSRDSRVGMLGRLSSSKSGRRSPSLRSNSGRRLSHQLSSGSESRFEFDLQKIGANGVIIDDGLYSVPRGTYWRLARLNIPEWPYAIVGTTGSVLAGFLNPIFAIVLSEMLRVYYDTDYTRMRHAIQKYSLVYVGAGIASLGIYYVQYYYFGIMGENLTNRVRKMMLSAILRNEVGWFDRDENSSARLSSRLSTDATNVRAAIGDRLSIIVQNVTVFLTACIVAFVVQWRMALVVLGTFPLLVAAAVAERCCMKGFAGDVAGAHERSHMVSGEAITNIRTVAAFNAEAKVVELFAQELRVPERRSLMRGNIAGFFYGISQLAMFSSYGLVLWYGSSLVKNGETSFGPVLKVFLVLMITAYAVAETLSMTPDIVKGGNALYSVFSILDRRTLIDPDEPNSERVTSVKGDIEFRHVEFAYPARPEVSIFKDLCFKVKAGHSLALVGASGSGKSSVIALIERFYDPQAGRVMIDGKDIRKLHLKSLRQHIGLVQQEPALFATSIYDNIAYGREAAKSAEIEEASKAANAHSFITALPEGYATKVGERGVQLSGGQKQRVAIARAVLKDPAILLLDEATSALDAESEKVVQEALDRLMRRRTTVFVAHRLSTIRNASLIAVIQEGKIVEQGSHHELMKNSDGPYARLVHIQQARFSAADASTSA</sequence>
<dbReference type="GO" id="GO:0009640">
    <property type="term" value="P:photomorphogenesis"/>
    <property type="evidence" value="ECO:0007669"/>
    <property type="project" value="UniProtKB-ARBA"/>
</dbReference>
<dbReference type="CDD" id="cd03249">
    <property type="entry name" value="ABC_MTABC3_MDL1_MDL2"/>
    <property type="match status" value="2"/>
</dbReference>
<keyword evidence="8" id="KW-0067">ATP-binding</keyword>
<dbReference type="EMBL" id="CM035411">
    <property type="protein sequence ID" value="KAH7435711.1"/>
    <property type="molecule type" value="Genomic_DNA"/>
</dbReference>
<dbReference type="GO" id="GO:0015421">
    <property type="term" value="F:ABC-type oligopeptide transporter activity"/>
    <property type="evidence" value="ECO:0007669"/>
    <property type="project" value="TreeGrafter"/>
</dbReference>
<feature type="compositionally biased region" description="Basic and acidic residues" evidence="12">
    <location>
        <begin position="17"/>
        <end position="33"/>
    </location>
</feature>
<dbReference type="SMART" id="SM00382">
    <property type="entry name" value="AAA"/>
    <property type="match status" value="2"/>
</dbReference>
<dbReference type="GO" id="GO:0009958">
    <property type="term" value="P:positive gravitropism"/>
    <property type="evidence" value="ECO:0007669"/>
    <property type="project" value="UniProtKB-ARBA"/>
</dbReference>
<dbReference type="SUPFAM" id="SSF52540">
    <property type="entry name" value="P-loop containing nucleoside triphosphate hydrolases"/>
    <property type="match status" value="2"/>
</dbReference>
<keyword evidence="4" id="KW-0934">Plastid</keyword>
<keyword evidence="11" id="KW-0325">Glycoprotein</keyword>
<feature type="transmembrane region" description="Helical" evidence="13">
    <location>
        <begin position="808"/>
        <end position="828"/>
    </location>
</feature>
<evidence type="ECO:0000256" key="13">
    <source>
        <dbReference type="SAM" id="Phobius"/>
    </source>
</evidence>
<dbReference type="InterPro" id="IPR036640">
    <property type="entry name" value="ABC1_TM_sf"/>
</dbReference>
<evidence type="ECO:0000256" key="1">
    <source>
        <dbReference type="ARBA" id="ARBA00004651"/>
    </source>
</evidence>
<feature type="transmembrane region" description="Helical" evidence="13">
    <location>
        <begin position="253"/>
        <end position="271"/>
    </location>
</feature>
<evidence type="ECO:0000256" key="12">
    <source>
        <dbReference type="SAM" id="MobiDB-lite"/>
    </source>
</evidence>
<accession>A0A8T2UHN1</accession>
<dbReference type="SUPFAM" id="SSF90123">
    <property type="entry name" value="ABC transporter transmembrane region"/>
    <property type="match status" value="2"/>
</dbReference>
<dbReference type="CDD" id="cd18578">
    <property type="entry name" value="ABC_6TM_Pgp_ABCB1_D2_like"/>
    <property type="match status" value="1"/>
</dbReference>
<dbReference type="InterPro" id="IPR003439">
    <property type="entry name" value="ABC_transporter-like_ATP-bd"/>
</dbReference>
<evidence type="ECO:0000256" key="10">
    <source>
        <dbReference type="ARBA" id="ARBA00023136"/>
    </source>
</evidence>
<feature type="compositionally biased region" description="Basic and acidic residues" evidence="12">
    <location>
        <begin position="65"/>
        <end position="80"/>
    </location>
</feature>
<dbReference type="GO" id="GO:0090374">
    <property type="term" value="P:oligopeptide export from mitochondrion"/>
    <property type="evidence" value="ECO:0007669"/>
    <property type="project" value="TreeGrafter"/>
</dbReference>
<keyword evidence="10 13" id="KW-0472">Membrane</keyword>
<dbReference type="PANTHER" id="PTHR43394">
    <property type="entry name" value="ATP-DEPENDENT PERMEASE MDL1, MITOCHONDRIAL"/>
    <property type="match status" value="1"/>
</dbReference>
<keyword evidence="5 13" id="KW-0812">Transmembrane</keyword>
<keyword evidence="9 13" id="KW-1133">Transmembrane helix</keyword>
<feature type="transmembrane region" description="Helical" evidence="13">
    <location>
        <begin position="336"/>
        <end position="355"/>
    </location>
</feature>
<dbReference type="InterPro" id="IPR017871">
    <property type="entry name" value="ABC_transporter-like_CS"/>
</dbReference>
<proteinExistence type="inferred from homology"/>
<evidence type="ECO:0000256" key="4">
    <source>
        <dbReference type="ARBA" id="ARBA00022528"/>
    </source>
</evidence>
<dbReference type="GO" id="GO:0009926">
    <property type="term" value="P:auxin polar transport"/>
    <property type="evidence" value="ECO:0007669"/>
    <property type="project" value="UniProtKB-ARBA"/>
</dbReference>
<evidence type="ECO:0000256" key="6">
    <source>
        <dbReference type="ARBA" id="ARBA00022737"/>
    </source>
</evidence>
<dbReference type="GO" id="GO:0010328">
    <property type="term" value="F:auxin influx transmembrane transporter activity"/>
    <property type="evidence" value="ECO:0007669"/>
    <property type="project" value="UniProtKB-ARBA"/>
</dbReference>
<feature type="transmembrane region" description="Helical" evidence="13">
    <location>
        <begin position="908"/>
        <end position="925"/>
    </location>
</feature>
<gene>
    <name evidence="16" type="ORF">KP509_06G076400</name>
</gene>
<evidence type="ECO:0000313" key="16">
    <source>
        <dbReference type="EMBL" id="KAH7435711.1"/>
    </source>
</evidence>
<feature type="region of interest" description="Disordered" evidence="12">
    <location>
        <begin position="1"/>
        <end position="80"/>
    </location>
</feature>
<dbReference type="GO" id="GO:1900459">
    <property type="term" value="P:positive regulation of brassinosteroid mediated signaling pathway"/>
    <property type="evidence" value="ECO:0007669"/>
    <property type="project" value="UniProtKB-ARBA"/>
</dbReference>
<evidence type="ECO:0000313" key="17">
    <source>
        <dbReference type="Proteomes" id="UP000825935"/>
    </source>
</evidence>
<dbReference type="OrthoDB" id="6500128at2759"/>
<dbReference type="OMA" id="GFGQEEQ"/>
<feature type="domain" description="ABC transporter" evidence="14">
    <location>
        <begin position="1086"/>
        <end position="1322"/>
    </location>
</feature>
<organism evidence="16 17">
    <name type="scientific">Ceratopteris richardii</name>
    <name type="common">Triangle waterfern</name>
    <dbReference type="NCBI Taxonomy" id="49495"/>
    <lineage>
        <taxon>Eukaryota</taxon>
        <taxon>Viridiplantae</taxon>
        <taxon>Streptophyta</taxon>
        <taxon>Embryophyta</taxon>
        <taxon>Tracheophyta</taxon>
        <taxon>Polypodiopsida</taxon>
        <taxon>Polypodiidae</taxon>
        <taxon>Polypodiales</taxon>
        <taxon>Pteridineae</taxon>
        <taxon>Pteridaceae</taxon>
        <taxon>Parkerioideae</taxon>
        <taxon>Ceratopteris</taxon>
    </lineage>
</organism>
<feature type="transmembrane region" description="Helical" evidence="13">
    <location>
        <begin position="229"/>
        <end position="247"/>
    </location>
</feature>
<feature type="domain" description="ABC transporter" evidence="14">
    <location>
        <begin position="429"/>
        <end position="665"/>
    </location>
</feature>
<feature type="compositionally biased region" description="Low complexity" evidence="12">
    <location>
        <begin position="689"/>
        <end position="705"/>
    </location>
</feature>
<keyword evidence="17" id="KW-1185">Reference proteome</keyword>
<feature type="transmembrane region" description="Helical" evidence="13">
    <location>
        <begin position="149"/>
        <end position="172"/>
    </location>
</feature>
<dbReference type="GO" id="GO:0005886">
    <property type="term" value="C:plasma membrane"/>
    <property type="evidence" value="ECO:0007669"/>
    <property type="project" value="UniProtKB-SubCell"/>
</dbReference>
<dbReference type="FunFam" id="1.20.1560.10:FF:000029">
    <property type="entry name" value="ABC transporter B family member 1"/>
    <property type="match status" value="1"/>
</dbReference>
<evidence type="ECO:0000259" key="14">
    <source>
        <dbReference type="PROSITE" id="PS50893"/>
    </source>
</evidence>
<feature type="transmembrane region" description="Helical" evidence="13">
    <location>
        <begin position="367"/>
        <end position="385"/>
    </location>
</feature>
<evidence type="ECO:0000256" key="9">
    <source>
        <dbReference type="ARBA" id="ARBA00022989"/>
    </source>
</evidence>
<comment type="subcellular location">
    <subcellularLocation>
        <location evidence="1">Cell membrane</location>
        <topology evidence="1">Multi-pass membrane protein</topology>
    </subcellularLocation>
</comment>
<dbReference type="PROSITE" id="PS50893">
    <property type="entry name" value="ABC_TRANSPORTER_2"/>
    <property type="match status" value="2"/>
</dbReference>
<dbReference type="Pfam" id="PF00664">
    <property type="entry name" value="ABC_membrane"/>
    <property type="match status" value="2"/>
</dbReference>
<dbReference type="GO" id="GO:0008361">
    <property type="term" value="P:regulation of cell size"/>
    <property type="evidence" value="ECO:0007669"/>
    <property type="project" value="UniProtKB-ARBA"/>
</dbReference>
<evidence type="ECO:0000259" key="15">
    <source>
        <dbReference type="PROSITE" id="PS50929"/>
    </source>
</evidence>
<dbReference type="Proteomes" id="UP000825935">
    <property type="component" value="Chromosome 6"/>
</dbReference>
<feature type="compositionally biased region" description="Polar residues" evidence="12">
    <location>
        <begin position="706"/>
        <end position="715"/>
    </location>
</feature>
<dbReference type="FunFam" id="3.40.50.300:FF:000066">
    <property type="entry name" value="ABC transporter B family member 1"/>
    <property type="match status" value="1"/>
</dbReference>
<feature type="transmembrane region" description="Helical" evidence="13">
    <location>
        <begin position="990"/>
        <end position="1010"/>
    </location>
</feature>
<name>A0A8T2UHN1_CERRI</name>
<dbReference type="CDD" id="cd18577">
    <property type="entry name" value="ABC_6TM_Pgp_ABCB1_D1_like"/>
    <property type="match status" value="1"/>
</dbReference>
<dbReference type="PROSITE" id="PS00211">
    <property type="entry name" value="ABC_TRANSPORTER_1"/>
    <property type="match status" value="2"/>
</dbReference>
<keyword evidence="3" id="KW-0813">Transport</keyword>
<dbReference type="GO" id="GO:0005524">
    <property type="term" value="F:ATP binding"/>
    <property type="evidence" value="ECO:0007669"/>
    <property type="project" value="UniProtKB-KW"/>
</dbReference>
<evidence type="ECO:0000256" key="3">
    <source>
        <dbReference type="ARBA" id="ARBA00022448"/>
    </source>
</evidence>
<dbReference type="GO" id="GO:0009741">
    <property type="term" value="P:response to brassinosteroid"/>
    <property type="evidence" value="ECO:0007669"/>
    <property type="project" value="UniProtKB-ARBA"/>
</dbReference>
<feature type="domain" description="ABC transmembrane type-1" evidence="15">
    <location>
        <begin position="764"/>
        <end position="1051"/>
    </location>
</feature>
<dbReference type="GO" id="GO:0005743">
    <property type="term" value="C:mitochondrial inner membrane"/>
    <property type="evidence" value="ECO:0007669"/>
    <property type="project" value="TreeGrafter"/>
</dbReference>
<dbReference type="GO" id="GO:0009637">
    <property type="term" value="P:response to blue light"/>
    <property type="evidence" value="ECO:0007669"/>
    <property type="project" value="UniProtKB-ARBA"/>
</dbReference>
<dbReference type="PROSITE" id="PS50929">
    <property type="entry name" value="ABC_TM1F"/>
    <property type="match status" value="2"/>
</dbReference>
<dbReference type="Gene3D" id="3.40.50.300">
    <property type="entry name" value="P-loop containing nucleotide triphosphate hydrolases"/>
    <property type="match status" value="2"/>
</dbReference>
<reference evidence="16" key="1">
    <citation type="submission" date="2021-08" db="EMBL/GenBank/DDBJ databases">
        <title>WGS assembly of Ceratopteris richardii.</title>
        <authorList>
            <person name="Marchant D.B."/>
            <person name="Chen G."/>
            <person name="Jenkins J."/>
            <person name="Shu S."/>
            <person name="Leebens-Mack J."/>
            <person name="Grimwood J."/>
            <person name="Schmutz J."/>
            <person name="Soltis P."/>
            <person name="Soltis D."/>
            <person name="Chen Z.-H."/>
        </authorList>
    </citation>
    <scope>NUCLEOTIDE SEQUENCE</scope>
    <source>
        <strain evidence="16">Whitten #5841</strain>
        <tissue evidence="16">Leaf</tissue>
    </source>
</reference>
<dbReference type="GO" id="GO:0043481">
    <property type="term" value="P:anthocyanin accumulation in tissues in response to UV light"/>
    <property type="evidence" value="ECO:0007669"/>
    <property type="project" value="UniProtKB-ARBA"/>
</dbReference>
<feature type="transmembrane region" description="Helical" evidence="13">
    <location>
        <begin position="760"/>
        <end position="788"/>
    </location>
</feature>
<feature type="compositionally biased region" description="Basic residues" evidence="12">
    <location>
        <begin position="34"/>
        <end position="43"/>
    </location>
</feature>
<dbReference type="InterPro" id="IPR003593">
    <property type="entry name" value="AAA+_ATPase"/>
</dbReference>
<feature type="transmembrane region" description="Helical" evidence="13">
    <location>
        <begin position="1022"/>
        <end position="1040"/>
    </location>
</feature>
<keyword evidence="4" id="KW-0150">Chloroplast</keyword>
<dbReference type="Pfam" id="PF00005">
    <property type="entry name" value="ABC_tran"/>
    <property type="match status" value="2"/>
</dbReference>
<dbReference type="GO" id="GO:0016887">
    <property type="term" value="F:ATP hydrolysis activity"/>
    <property type="evidence" value="ECO:0007669"/>
    <property type="project" value="InterPro"/>
</dbReference>